<dbReference type="SUPFAM" id="SSF51735">
    <property type="entry name" value="NAD(P)-binding Rossmann-fold domains"/>
    <property type="match status" value="1"/>
</dbReference>
<dbReference type="PRINTS" id="PR00081">
    <property type="entry name" value="GDHRDH"/>
</dbReference>
<accession>A0AA37RVN7</accession>
<name>A0AA37RVN7_9GAMM</name>
<dbReference type="AlphaFoldDB" id="A0AA37RVN7"/>
<evidence type="ECO:0000313" key="3">
    <source>
        <dbReference type="Proteomes" id="UP001161422"/>
    </source>
</evidence>
<dbReference type="InterPro" id="IPR050259">
    <property type="entry name" value="SDR"/>
</dbReference>
<dbReference type="InterPro" id="IPR036291">
    <property type="entry name" value="NAD(P)-bd_dom_sf"/>
</dbReference>
<dbReference type="Gene3D" id="3.40.50.720">
    <property type="entry name" value="NAD(P)-binding Rossmann-like Domain"/>
    <property type="match status" value="1"/>
</dbReference>
<sequence>MKPLTGKVAIVTGATKVKGLGRAIALELAKQGASIALTGRESSKQGLEEVVQSIKDETGAIAIGVLVDVADPQQVEQAIGKVANYLGGVDILVNNAGIGAGSGVLLENTDRDWDANYAVNVKGTFAMCAGAIPEMEKRGGGSIVNVASLAGVGASVGMPYPYIATKHALVGATKALALEYGSKGITANVLAPGAIATDMLEEAYKAIAEAESISVEEAAALENSTIPLGRPAEPAEIAAAVSFLVSPAAKYVTGISVPVAGGMSAGI</sequence>
<evidence type="ECO:0000256" key="1">
    <source>
        <dbReference type="ARBA" id="ARBA00006484"/>
    </source>
</evidence>
<dbReference type="PRINTS" id="PR00080">
    <property type="entry name" value="SDRFAMILY"/>
</dbReference>
<evidence type="ECO:0000313" key="2">
    <source>
        <dbReference type="EMBL" id="GLP96076.1"/>
    </source>
</evidence>
<reference evidence="2" key="1">
    <citation type="journal article" date="2014" name="Int. J. Syst. Evol. Microbiol.">
        <title>Complete genome sequence of Corynebacterium casei LMG S-19264T (=DSM 44701T), isolated from a smear-ripened cheese.</title>
        <authorList>
            <consortium name="US DOE Joint Genome Institute (JGI-PGF)"/>
            <person name="Walter F."/>
            <person name="Albersmeier A."/>
            <person name="Kalinowski J."/>
            <person name="Ruckert C."/>
        </authorList>
    </citation>
    <scope>NUCLEOTIDE SEQUENCE</scope>
    <source>
        <strain evidence="2">NBRC 101628</strain>
    </source>
</reference>
<dbReference type="InterPro" id="IPR002347">
    <property type="entry name" value="SDR_fam"/>
</dbReference>
<dbReference type="RefSeq" id="WP_169903074.1">
    <property type="nucleotide sequence ID" value="NZ_BSNC01000004.1"/>
</dbReference>
<comment type="similarity">
    <text evidence="1">Belongs to the short-chain dehydrogenases/reductases (SDR) family.</text>
</comment>
<dbReference type="Proteomes" id="UP001161422">
    <property type="component" value="Unassembled WGS sequence"/>
</dbReference>
<gene>
    <name evidence="2" type="ORF">GCM10007895_13820</name>
</gene>
<organism evidence="2 3">
    <name type="scientific">Paraferrimonas sedimenticola</name>
    <dbReference type="NCBI Taxonomy" id="375674"/>
    <lineage>
        <taxon>Bacteria</taxon>
        <taxon>Pseudomonadati</taxon>
        <taxon>Pseudomonadota</taxon>
        <taxon>Gammaproteobacteria</taxon>
        <taxon>Alteromonadales</taxon>
        <taxon>Ferrimonadaceae</taxon>
        <taxon>Paraferrimonas</taxon>
    </lineage>
</organism>
<proteinExistence type="inferred from homology"/>
<dbReference type="Pfam" id="PF13561">
    <property type="entry name" value="adh_short_C2"/>
    <property type="match status" value="1"/>
</dbReference>
<dbReference type="EMBL" id="BSNC01000004">
    <property type="protein sequence ID" value="GLP96076.1"/>
    <property type="molecule type" value="Genomic_DNA"/>
</dbReference>
<protein>
    <submittedName>
        <fullName evidence="2">Beta-ketoacyl-ACP reductase</fullName>
    </submittedName>
</protein>
<dbReference type="PANTHER" id="PTHR42879:SF2">
    <property type="entry name" value="3-OXOACYL-[ACYL-CARRIER-PROTEIN] REDUCTASE FABG"/>
    <property type="match status" value="1"/>
</dbReference>
<dbReference type="PANTHER" id="PTHR42879">
    <property type="entry name" value="3-OXOACYL-(ACYL-CARRIER-PROTEIN) REDUCTASE"/>
    <property type="match status" value="1"/>
</dbReference>
<dbReference type="FunFam" id="3.40.50.720:FF:000084">
    <property type="entry name" value="Short-chain dehydrogenase reductase"/>
    <property type="match status" value="1"/>
</dbReference>
<keyword evidence="3" id="KW-1185">Reference proteome</keyword>
<comment type="caution">
    <text evidence="2">The sequence shown here is derived from an EMBL/GenBank/DDBJ whole genome shotgun (WGS) entry which is preliminary data.</text>
</comment>
<reference evidence="2" key="2">
    <citation type="submission" date="2023-01" db="EMBL/GenBank/DDBJ databases">
        <title>Draft genome sequence of Paraferrimonas sedimenticola strain NBRC 101628.</title>
        <authorList>
            <person name="Sun Q."/>
            <person name="Mori K."/>
        </authorList>
    </citation>
    <scope>NUCLEOTIDE SEQUENCE</scope>
    <source>
        <strain evidence="2">NBRC 101628</strain>
    </source>
</reference>